<evidence type="ECO:0000256" key="9">
    <source>
        <dbReference type="ARBA" id="ARBA00022777"/>
    </source>
</evidence>
<keyword evidence="15" id="KW-1185">Reference proteome</keyword>
<dbReference type="EC" id="2.7.1.130" evidence="3 13"/>
<evidence type="ECO:0000256" key="2">
    <source>
        <dbReference type="ARBA" id="ARBA00004870"/>
    </source>
</evidence>
<evidence type="ECO:0000256" key="7">
    <source>
        <dbReference type="ARBA" id="ARBA00022679"/>
    </source>
</evidence>
<name>A0ABQ1M733_9BACT</name>
<comment type="function">
    <text evidence="1 13">Transfers the gamma-phosphate of ATP to the 4'-position of a tetraacyldisaccharide 1-phosphate intermediate (termed DS-1-P) to form tetraacyldisaccharide 1,4'-bis-phosphate (lipid IVA).</text>
</comment>
<feature type="binding site" evidence="13">
    <location>
        <begin position="23"/>
        <end position="30"/>
    </location>
    <ligand>
        <name>ATP</name>
        <dbReference type="ChEBI" id="CHEBI:30616"/>
    </ligand>
</feature>
<gene>
    <name evidence="13 14" type="primary">lpxK</name>
    <name evidence="14" type="ORF">GCM10010993_13580</name>
</gene>
<keyword evidence="11 13" id="KW-0443">Lipid metabolism</keyword>
<keyword evidence="10 13" id="KW-0067">ATP-binding</keyword>
<dbReference type="InterPro" id="IPR027417">
    <property type="entry name" value="P-loop_NTPase"/>
</dbReference>
<evidence type="ECO:0000256" key="6">
    <source>
        <dbReference type="ARBA" id="ARBA00022556"/>
    </source>
</evidence>
<dbReference type="SUPFAM" id="SSF52540">
    <property type="entry name" value="P-loop containing nucleoside triphosphate hydrolases"/>
    <property type="match status" value="1"/>
</dbReference>
<evidence type="ECO:0000256" key="1">
    <source>
        <dbReference type="ARBA" id="ARBA00002274"/>
    </source>
</evidence>
<keyword evidence="9 13" id="KW-0418">Kinase</keyword>
<evidence type="ECO:0000256" key="4">
    <source>
        <dbReference type="ARBA" id="ARBA00016436"/>
    </source>
</evidence>
<dbReference type="PANTHER" id="PTHR42724">
    <property type="entry name" value="TETRAACYLDISACCHARIDE 4'-KINASE"/>
    <property type="match status" value="1"/>
</dbReference>
<dbReference type="HAMAP" id="MF_00409">
    <property type="entry name" value="LpxK"/>
    <property type="match status" value="1"/>
</dbReference>
<evidence type="ECO:0000256" key="12">
    <source>
        <dbReference type="ARBA" id="ARBA00029757"/>
    </source>
</evidence>
<organism evidence="14 15">
    <name type="scientific">Belliella aquatica</name>
    <dbReference type="NCBI Taxonomy" id="1323734"/>
    <lineage>
        <taxon>Bacteria</taxon>
        <taxon>Pseudomonadati</taxon>
        <taxon>Bacteroidota</taxon>
        <taxon>Cytophagia</taxon>
        <taxon>Cytophagales</taxon>
        <taxon>Cyclobacteriaceae</taxon>
        <taxon>Belliella</taxon>
    </lineage>
</organism>
<evidence type="ECO:0000256" key="11">
    <source>
        <dbReference type="ARBA" id="ARBA00023098"/>
    </source>
</evidence>
<dbReference type="InterPro" id="IPR003758">
    <property type="entry name" value="LpxK"/>
</dbReference>
<evidence type="ECO:0000256" key="8">
    <source>
        <dbReference type="ARBA" id="ARBA00022741"/>
    </source>
</evidence>
<comment type="pathway">
    <text evidence="2 13">Glycolipid biosynthesis; lipid IV(A) biosynthesis; lipid IV(A) from (3R)-3-hydroxytetradecanoyl-[acyl-carrier-protein] and UDP-N-acetyl-alpha-D-glucosamine: step 6/6.</text>
</comment>
<evidence type="ECO:0000256" key="3">
    <source>
        <dbReference type="ARBA" id="ARBA00012071"/>
    </source>
</evidence>
<reference evidence="15" key="1">
    <citation type="journal article" date="2019" name="Int. J. Syst. Evol. Microbiol.">
        <title>The Global Catalogue of Microorganisms (GCM) 10K type strain sequencing project: providing services to taxonomists for standard genome sequencing and annotation.</title>
        <authorList>
            <consortium name="The Broad Institute Genomics Platform"/>
            <consortium name="The Broad Institute Genome Sequencing Center for Infectious Disease"/>
            <person name="Wu L."/>
            <person name="Ma J."/>
        </authorList>
    </citation>
    <scope>NUCLEOTIDE SEQUENCE [LARGE SCALE GENOMIC DNA]</scope>
    <source>
        <strain evidence="15">CGMCC 1.12479</strain>
    </source>
</reference>
<dbReference type="NCBIfam" id="TIGR00682">
    <property type="entry name" value="lpxK"/>
    <property type="match status" value="1"/>
</dbReference>
<dbReference type="Proteomes" id="UP000635885">
    <property type="component" value="Unassembled WGS sequence"/>
</dbReference>
<evidence type="ECO:0000256" key="13">
    <source>
        <dbReference type="HAMAP-Rule" id="MF_00409"/>
    </source>
</evidence>
<proteinExistence type="inferred from homology"/>
<evidence type="ECO:0000256" key="10">
    <source>
        <dbReference type="ARBA" id="ARBA00022840"/>
    </source>
</evidence>
<evidence type="ECO:0000256" key="5">
    <source>
        <dbReference type="ARBA" id="ARBA00022516"/>
    </source>
</evidence>
<sequence length="328" mass="36461">MFDVGMKKGVEFSIPTIVVGNLSMGGTGKTPFVELLIRLFSEKHQICTLSRGYGRKTKGFILANENASAAEIGDEPYQIYSKFGHKINVAVGEERILAIPEIIIQKPETEAIFLDDAFQHRYVKGDLNILLTTFQKPFFKDKIVPLGTLREAKEGAGRADIIVVTKCPTGLEDDVKAKFSIEIRKFNSEAKIIFAGIKYGKPVAAGTASNGDSKNVVLVSGIADDSLFKAEAKKNYTVIKDFAFSDHHHYKVSDIKKIVESVKENPDSLILTTEKDAVKLKAPIFRDYLEEIATFALPIEISLSEEDLLWLEKRVSVAIKDKGYIREI</sequence>
<accession>A0ABQ1M733</accession>
<comment type="similarity">
    <text evidence="13">Belongs to the LpxK family.</text>
</comment>
<keyword evidence="5 13" id="KW-0444">Lipid biosynthesis</keyword>
<evidence type="ECO:0000313" key="14">
    <source>
        <dbReference type="EMBL" id="GGC36029.1"/>
    </source>
</evidence>
<dbReference type="PANTHER" id="PTHR42724:SF1">
    <property type="entry name" value="TETRAACYLDISACCHARIDE 4'-KINASE, MITOCHONDRIAL-RELATED"/>
    <property type="match status" value="1"/>
</dbReference>
<keyword evidence="6 13" id="KW-0441">Lipid A biosynthesis</keyword>
<evidence type="ECO:0000313" key="15">
    <source>
        <dbReference type="Proteomes" id="UP000635885"/>
    </source>
</evidence>
<comment type="caution">
    <text evidence="14">The sequence shown here is derived from an EMBL/GenBank/DDBJ whole genome shotgun (WGS) entry which is preliminary data.</text>
</comment>
<keyword evidence="8 13" id="KW-0547">Nucleotide-binding</keyword>
<comment type="catalytic activity">
    <reaction evidence="13">
        <text>a lipid A disaccharide + ATP = a lipid IVA + ADP + H(+)</text>
        <dbReference type="Rhea" id="RHEA:67840"/>
        <dbReference type="ChEBI" id="CHEBI:15378"/>
        <dbReference type="ChEBI" id="CHEBI:30616"/>
        <dbReference type="ChEBI" id="CHEBI:176343"/>
        <dbReference type="ChEBI" id="CHEBI:176425"/>
        <dbReference type="ChEBI" id="CHEBI:456216"/>
        <dbReference type="EC" id="2.7.1.130"/>
    </reaction>
</comment>
<dbReference type="EMBL" id="BMFD01000004">
    <property type="protein sequence ID" value="GGC36029.1"/>
    <property type="molecule type" value="Genomic_DNA"/>
</dbReference>
<dbReference type="Pfam" id="PF02606">
    <property type="entry name" value="LpxK"/>
    <property type="match status" value="1"/>
</dbReference>
<keyword evidence="7 13" id="KW-0808">Transferase</keyword>
<protein>
    <recommendedName>
        <fullName evidence="4 13">Tetraacyldisaccharide 4'-kinase</fullName>
        <ecNumber evidence="3 13">2.7.1.130</ecNumber>
    </recommendedName>
    <alternativeName>
        <fullName evidence="12 13">Lipid A 4'-kinase</fullName>
    </alternativeName>
</protein>